<sequence>MPDLRLNLLSGVALDKQGYTNHFSNGTWKMSKAALLVARGHICGTLYKTHAKICTDTLNVAEKEGSKTLWHQRLGHMSEKGCLP</sequence>
<evidence type="ECO:0000313" key="3">
    <source>
        <dbReference type="Proteomes" id="UP000250235"/>
    </source>
</evidence>
<dbReference type="EMBL" id="KQ989517">
    <property type="protein sequence ID" value="KZV54610.1"/>
    <property type="molecule type" value="Genomic_DNA"/>
</dbReference>
<dbReference type="Pfam" id="PF13976">
    <property type="entry name" value="gag_pre-integrs"/>
    <property type="match status" value="1"/>
</dbReference>
<dbReference type="InterPro" id="IPR025724">
    <property type="entry name" value="GAG-pre-integrase_dom"/>
</dbReference>
<name>A0A2Z7D642_9LAMI</name>
<dbReference type="OrthoDB" id="1938800at2759"/>
<dbReference type="Proteomes" id="UP000250235">
    <property type="component" value="Unassembled WGS sequence"/>
</dbReference>
<organism evidence="2 3">
    <name type="scientific">Dorcoceras hygrometricum</name>
    <dbReference type="NCBI Taxonomy" id="472368"/>
    <lineage>
        <taxon>Eukaryota</taxon>
        <taxon>Viridiplantae</taxon>
        <taxon>Streptophyta</taxon>
        <taxon>Embryophyta</taxon>
        <taxon>Tracheophyta</taxon>
        <taxon>Spermatophyta</taxon>
        <taxon>Magnoliopsida</taxon>
        <taxon>eudicotyledons</taxon>
        <taxon>Gunneridae</taxon>
        <taxon>Pentapetalae</taxon>
        <taxon>asterids</taxon>
        <taxon>lamiids</taxon>
        <taxon>Lamiales</taxon>
        <taxon>Gesneriaceae</taxon>
        <taxon>Didymocarpoideae</taxon>
        <taxon>Trichosporeae</taxon>
        <taxon>Loxocarpinae</taxon>
        <taxon>Dorcoceras</taxon>
    </lineage>
</organism>
<accession>A0A2Z7D642</accession>
<keyword evidence="3" id="KW-1185">Reference proteome</keyword>
<protein>
    <recommendedName>
        <fullName evidence="1">GAG-pre-integrase domain-containing protein</fullName>
    </recommendedName>
</protein>
<dbReference type="AlphaFoldDB" id="A0A2Z7D642"/>
<gene>
    <name evidence="2" type="ORF">F511_28981</name>
</gene>
<proteinExistence type="predicted"/>
<reference evidence="2 3" key="1">
    <citation type="journal article" date="2015" name="Proc. Natl. Acad. Sci. U.S.A.">
        <title>The resurrection genome of Boea hygrometrica: A blueprint for survival of dehydration.</title>
        <authorList>
            <person name="Xiao L."/>
            <person name="Yang G."/>
            <person name="Zhang L."/>
            <person name="Yang X."/>
            <person name="Zhao S."/>
            <person name="Ji Z."/>
            <person name="Zhou Q."/>
            <person name="Hu M."/>
            <person name="Wang Y."/>
            <person name="Chen M."/>
            <person name="Xu Y."/>
            <person name="Jin H."/>
            <person name="Xiao X."/>
            <person name="Hu G."/>
            <person name="Bao F."/>
            <person name="Hu Y."/>
            <person name="Wan P."/>
            <person name="Li L."/>
            <person name="Deng X."/>
            <person name="Kuang T."/>
            <person name="Xiang C."/>
            <person name="Zhu J.K."/>
            <person name="Oliver M.J."/>
            <person name="He Y."/>
        </authorList>
    </citation>
    <scope>NUCLEOTIDE SEQUENCE [LARGE SCALE GENOMIC DNA]</scope>
    <source>
        <strain evidence="3">cv. XS01</strain>
    </source>
</reference>
<evidence type="ECO:0000259" key="1">
    <source>
        <dbReference type="Pfam" id="PF13976"/>
    </source>
</evidence>
<feature type="domain" description="GAG-pre-integrase" evidence="1">
    <location>
        <begin position="46"/>
        <end position="81"/>
    </location>
</feature>
<evidence type="ECO:0000313" key="2">
    <source>
        <dbReference type="EMBL" id="KZV54610.1"/>
    </source>
</evidence>